<reference evidence="1" key="1">
    <citation type="journal article" date="2021" name="Proc. Natl. Acad. Sci. U.S.A.">
        <title>A Catalog of Tens of Thousands of Viruses from Human Metagenomes Reveals Hidden Associations with Chronic Diseases.</title>
        <authorList>
            <person name="Tisza M.J."/>
            <person name="Buck C.B."/>
        </authorList>
    </citation>
    <scope>NUCLEOTIDE SEQUENCE</scope>
    <source>
        <strain evidence="1">CtDmR33</strain>
    </source>
</reference>
<evidence type="ECO:0000313" key="1">
    <source>
        <dbReference type="EMBL" id="DAF99052.1"/>
    </source>
</evidence>
<dbReference type="EMBL" id="BK016159">
    <property type="protein sequence ID" value="DAF99052.1"/>
    <property type="molecule type" value="Genomic_DNA"/>
</dbReference>
<organism evidence="1">
    <name type="scientific">Siphoviridae sp. ctDmR33</name>
    <dbReference type="NCBI Taxonomy" id="2825389"/>
    <lineage>
        <taxon>Viruses</taxon>
        <taxon>Duplodnaviria</taxon>
        <taxon>Heunggongvirae</taxon>
        <taxon>Uroviricota</taxon>
        <taxon>Caudoviricetes</taxon>
    </lineage>
</organism>
<name>A0A8S5UX75_9CAUD</name>
<sequence length="30" mass="3322">MSNILDTMKVNPTNLVGIRDVGNSYQNGRN</sequence>
<proteinExistence type="predicted"/>
<protein>
    <submittedName>
        <fullName evidence="1">Uncharacterized protein</fullName>
    </submittedName>
</protein>
<accession>A0A8S5UX75</accession>